<comment type="subunit">
    <text evidence="5 6">Homodimer.</text>
</comment>
<dbReference type="FunFam" id="3.30.1490.20:FF:000015">
    <property type="entry name" value="N5-carboxyaminoimidazole ribonucleotide synthase"/>
    <property type="match status" value="1"/>
</dbReference>
<dbReference type="GO" id="GO:0034028">
    <property type="term" value="F:5-(carboxyamino)imidazole ribonucleotide synthase activity"/>
    <property type="evidence" value="ECO:0007669"/>
    <property type="project" value="UniProtKB-UniRule"/>
</dbReference>
<feature type="binding site" evidence="5">
    <location>
        <position position="154"/>
    </location>
    <ligand>
        <name>ATP</name>
        <dbReference type="ChEBI" id="CHEBI:30616"/>
    </ligand>
</feature>
<evidence type="ECO:0000256" key="5">
    <source>
        <dbReference type="HAMAP-Rule" id="MF_01928"/>
    </source>
</evidence>
<evidence type="ECO:0000256" key="4">
    <source>
        <dbReference type="ARBA" id="ARBA00022840"/>
    </source>
</evidence>
<dbReference type="NCBIfam" id="NF004676">
    <property type="entry name" value="PRK06019.1-2"/>
    <property type="match status" value="1"/>
</dbReference>
<dbReference type="Proteomes" id="UP000241639">
    <property type="component" value="Unassembled WGS sequence"/>
</dbReference>
<comment type="caution">
    <text evidence="8">The sequence shown here is derived from an EMBL/GenBank/DDBJ whole genome shotgun (WGS) entry which is preliminary data.</text>
</comment>
<keyword evidence="3 5" id="KW-0658">Purine biosynthesis</keyword>
<dbReference type="PANTHER" id="PTHR11609:SF5">
    <property type="entry name" value="PHOSPHORIBOSYLAMINOIMIDAZOLE CARBOXYLASE"/>
    <property type="match status" value="1"/>
</dbReference>
<comment type="function">
    <text evidence="6">Catalyzes the ATP-dependent conversion of 5-aminoimidazole ribonucleotide (AIR) and HCO(3)- to N5-carboxyaminoimidazole ribonucleotide (N5-CAIR).</text>
</comment>
<dbReference type="UniPathway" id="UPA00074">
    <property type="reaction ID" value="UER00942"/>
</dbReference>
<dbReference type="OrthoDB" id="9804625at2"/>
<dbReference type="EMBL" id="PZZP01000001">
    <property type="protein sequence ID" value="PTM57460.1"/>
    <property type="molecule type" value="Genomic_DNA"/>
</dbReference>
<evidence type="ECO:0000256" key="3">
    <source>
        <dbReference type="ARBA" id="ARBA00022755"/>
    </source>
</evidence>
<dbReference type="GO" id="GO:0005524">
    <property type="term" value="F:ATP binding"/>
    <property type="evidence" value="ECO:0007669"/>
    <property type="project" value="UniProtKB-UniRule"/>
</dbReference>
<dbReference type="RefSeq" id="WP_107727507.1">
    <property type="nucleotide sequence ID" value="NZ_PZZP01000001.1"/>
</dbReference>
<dbReference type="FunFam" id="3.40.50.20:FF:000016">
    <property type="entry name" value="N5-carboxyaminoimidazole ribonucleotide synthase"/>
    <property type="match status" value="1"/>
</dbReference>
<feature type="binding site" evidence="5">
    <location>
        <begin position="189"/>
        <end position="192"/>
    </location>
    <ligand>
        <name>ATP</name>
        <dbReference type="ChEBI" id="CHEBI:30616"/>
    </ligand>
</feature>
<keyword evidence="2 5" id="KW-0547">Nucleotide-binding</keyword>
<dbReference type="Pfam" id="PF22660">
    <property type="entry name" value="RS_preATP-grasp-like"/>
    <property type="match status" value="1"/>
</dbReference>
<evidence type="ECO:0000256" key="6">
    <source>
        <dbReference type="RuleBase" id="RU361200"/>
    </source>
</evidence>
<dbReference type="Gene3D" id="3.30.470.20">
    <property type="entry name" value="ATP-grasp fold, B domain"/>
    <property type="match status" value="1"/>
</dbReference>
<dbReference type="SUPFAM" id="SSF51246">
    <property type="entry name" value="Rudiment single hybrid motif"/>
    <property type="match status" value="1"/>
</dbReference>
<accession>A0A2T4Z6D3</accession>
<keyword evidence="9" id="KW-1185">Reference proteome</keyword>
<dbReference type="InterPro" id="IPR013815">
    <property type="entry name" value="ATP_grasp_subdomain_1"/>
</dbReference>
<comment type="function">
    <text evidence="5">Catalyzes the ATP-dependent conversion of 5-aminoimidazole ribonucleotide (AIR) and HCO(3)(-) to N5-carboxyaminoimidazole ribonucleotide (N5-CAIR).</text>
</comment>
<dbReference type="Gene3D" id="3.40.50.20">
    <property type="match status" value="1"/>
</dbReference>
<reference evidence="8 9" key="1">
    <citation type="submission" date="2018-04" db="EMBL/GenBank/DDBJ databases">
        <title>Genomic Encyclopedia of Archaeal and Bacterial Type Strains, Phase II (KMG-II): from individual species to whole genera.</title>
        <authorList>
            <person name="Goeker M."/>
        </authorList>
    </citation>
    <scope>NUCLEOTIDE SEQUENCE [LARGE SCALE GENOMIC DNA]</scope>
    <source>
        <strain evidence="8 9">DSM 45169</strain>
    </source>
</reference>
<dbReference type="Pfam" id="PF17769">
    <property type="entry name" value="PurK_C"/>
    <property type="match status" value="1"/>
</dbReference>
<comment type="pathway">
    <text evidence="5 6">Purine metabolism; IMP biosynthesis via de novo pathway; 5-amino-1-(5-phospho-D-ribosyl)imidazole-4-carboxylate from 5-amino-1-(5-phospho-D-ribosyl)imidazole (N5-CAIR route): step 1/2.</text>
</comment>
<dbReference type="GO" id="GO:0046872">
    <property type="term" value="F:metal ion binding"/>
    <property type="evidence" value="ECO:0007669"/>
    <property type="project" value="InterPro"/>
</dbReference>
<feature type="binding site" evidence="5">
    <location>
        <begin position="274"/>
        <end position="275"/>
    </location>
    <ligand>
        <name>ATP</name>
        <dbReference type="ChEBI" id="CHEBI:30616"/>
    </ligand>
</feature>
<gene>
    <name evidence="5 6" type="primary">purK</name>
    <name evidence="8" type="ORF">C8J48_0008</name>
</gene>
<dbReference type="NCBIfam" id="NF004675">
    <property type="entry name" value="PRK06019.1-1"/>
    <property type="match status" value="1"/>
</dbReference>
<keyword evidence="1 5" id="KW-0436">Ligase</keyword>
<dbReference type="GO" id="GO:0005829">
    <property type="term" value="C:cytosol"/>
    <property type="evidence" value="ECO:0007669"/>
    <property type="project" value="TreeGrafter"/>
</dbReference>
<dbReference type="InterPro" id="IPR040686">
    <property type="entry name" value="PurK_C"/>
</dbReference>
<name>A0A2T4Z6D3_9BACL</name>
<evidence type="ECO:0000256" key="1">
    <source>
        <dbReference type="ARBA" id="ARBA00022598"/>
    </source>
</evidence>
<dbReference type="HAMAP" id="MF_01928">
    <property type="entry name" value="PurK"/>
    <property type="match status" value="1"/>
</dbReference>
<evidence type="ECO:0000313" key="8">
    <source>
        <dbReference type="EMBL" id="PTM57460.1"/>
    </source>
</evidence>
<dbReference type="InterPro" id="IPR011054">
    <property type="entry name" value="Rudment_hybrid_motif"/>
</dbReference>
<evidence type="ECO:0000313" key="9">
    <source>
        <dbReference type="Proteomes" id="UP000241639"/>
    </source>
</evidence>
<evidence type="ECO:0000259" key="7">
    <source>
        <dbReference type="PROSITE" id="PS50975"/>
    </source>
</evidence>
<organism evidence="8 9">
    <name type="scientific">Desmospora activa DSM 45169</name>
    <dbReference type="NCBI Taxonomy" id="1121389"/>
    <lineage>
        <taxon>Bacteria</taxon>
        <taxon>Bacillati</taxon>
        <taxon>Bacillota</taxon>
        <taxon>Bacilli</taxon>
        <taxon>Bacillales</taxon>
        <taxon>Thermoactinomycetaceae</taxon>
        <taxon>Desmospora</taxon>
    </lineage>
</organism>
<dbReference type="PROSITE" id="PS50975">
    <property type="entry name" value="ATP_GRASP"/>
    <property type="match status" value="1"/>
</dbReference>
<dbReference type="Pfam" id="PF02222">
    <property type="entry name" value="ATP-grasp"/>
    <property type="match status" value="1"/>
</dbReference>
<feature type="domain" description="ATP-grasp" evidence="7">
    <location>
        <begin position="118"/>
        <end position="304"/>
    </location>
</feature>
<comment type="catalytic activity">
    <reaction evidence="5 6">
        <text>5-amino-1-(5-phospho-beta-D-ribosyl)imidazole + hydrogencarbonate + ATP = 5-carboxyamino-1-(5-phospho-D-ribosyl)imidazole + ADP + phosphate + 2 H(+)</text>
        <dbReference type="Rhea" id="RHEA:19317"/>
        <dbReference type="ChEBI" id="CHEBI:15378"/>
        <dbReference type="ChEBI" id="CHEBI:17544"/>
        <dbReference type="ChEBI" id="CHEBI:30616"/>
        <dbReference type="ChEBI" id="CHEBI:43474"/>
        <dbReference type="ChEBI" id="CHEBI:58730"/>
        <dbReference type="ChEBI" id="CHEBI:137981"/>
        <dbReference type="ChEBI" id="CHEBI:456216"/>
        <dbReference type="EC" id="6.3.4.18"/>
    </reaction>
</comment>
<dbReference type="Gene3D" id="3.30.1490.20">
    <property type="entry name" value="ATP-grasp fold, A domain"/>
    <property type="match status" value="1"/>
</dbReference>
<comment type="similarity">
    <text evidence="5 6">Belongs to the PurK/PurT family.</text>
</comment>
<dbReference type="GO" id="GO:0004638">
    <property type="term" value="F:phosphoribosylaminoimidazole carboxylase activity"/>
    <property type="evidence" value="ECO:0007669"/>
    <property type="project" value="InterPro"/>
</dbReference>
<dbReference type="InterPro" id="IPR016185">
    <property type="entry name" value="PreATP-grasp_dom_sf"/>
</dbReference>
<dbReference type="NCBIfam" id="NF004679">
    <property type="entry name" value="PRK06019.1-5"/>
    <property type="match status" value="1"/>
</dbReference>
<protein>
    <recommendedName>
        <fullName evidence="5 6">N5-carboxyaminoimidazole ribonucleotide synthase</fullName>
        <shortName evidence="5 6">N5-CAIR synthase</shortName>
        <ecNumber evidence="5 6">6.3.4.18</ecNumber>
    </recommendedName>
    <alternativeName>
        <fullName evidence="5 6">5-(carboxyamino)imidazole ribonucleotide synthetase</fullName>
    </alternativeName>
</protein>
<dbReference type="InterPro" id="IPR003135">
    <property type="entry name" value="ATP-grasp_carboxylate-amine"/>
</dbReference>
<feature type="binding site" evidence="5">
    <location>
        <position position="220"/>
    </location>
    <ligand>
        <name>ATP</name>
        <dbReference type="ChEBI" id="CHEBI:30616"/>
    </ligand>
</feature>
<dbReference type="InterPro" id="IPR005875">
    <property type="entry name" value="PurK"/>
</dbReference>
<dbReference type="InterPro" id="IPR054350">
    <property type="entry name" value="PurT/PurK_preATP-grasp"/>
</dbReference>
<feature type="binding site" evidence="5">
    <location>
        <position position="114"/>
    </location>
    <ligand>
        <name>ATP</name>
        <dbReference type="ChEBI" id="CHEBI:30616"/>
    </ligand>
</feature>
<feature type="binding site" evidence="5">
    <location>
        <begin position="159"/>
        <end position="165"/>
    </location>
    <ligand>
        <name>ATP</name>
        <dbReference type="ChEBI" id="CHEBI:30616"/>
    </ligand>
</feature>
<dbReference type="PANTHER" id="PTHR11609">
    <property type="entry name" value="PURINE BIOSYNTHESIS PROTEIN 6/7, PUR6/7"/>
    <property type="match status" value="1"/>
</dbReference>
<dbReference type="SUPFAM" id="SSF56059">
    <property type="entry name" value="Glutathione synthetase ATP-binding domain-like"/>
    <property type="match status" value="1"/>
</dbReference>
<dbReference type="GO" id="GO:0006189">
    <property type="term" value="P:'de novo' IMP biosynthetic process"/>
    <property type="evidence" value="ECO:0007669"/>
    <property type="project" value="UniProtKB-UniRule"/>
</dbReference>
<evidence type="ECO:0000256" key="2">
    <source>
        <dbReference type="ARBA" id="ARBA00022741"/>
    </source>
</evidence>
<keyword evidence="4 5" id="KW-0067">ATP-binding</keyword>
<dbReference type="EC" id="6.3.4.18" evidence="5 6"/>
<feature type="binding site" evidence="5">
    <location>
        <position position="197"/>
    </location>
    <ligand>
        <name>ATP</name>
        <dbReference type="ChEBI" id="CHEBI:30616"/>
    </ligand>
</feature>
<dbReference type="InterPro" id="IPR011761">
    <property type="entry name" value="ATP-grasp"/>
</dbReference>
<dbReference type="SUPFAM" id="SSF52440">
    <property type="entry name" value="PreATP-grasp domain"/>
    <property type="match status" value="1"/>
</dbReference>
<dbReference type="NCBIfam" id="TIGR01161">
    <property type="entry name" value="purK"/>
    <property type="match status" value="1"/>
</dbReference>
<dbReference type="FunFam" id="3.30.470.20:FF:000029">
    <property type="entry name" value="N5-carboxyaminoimidazole ribonucleotide synthase"/>
    <property type="match status" value="1"/>
</dbReference>
<proteinExistence type="inferred from homology"/>
<sequence length="393" mass="42736">MTEKKRKQAHPILPGSTIGILGGGQLGRMIALAGRQIGYRFVTLDPAADCPTASVADQHIQAPFDDLEAARKLAQHCDVVTYEFENVDDDVVRLLEDHTFVPQGSRLLQTTRHRLREKEALVAAGLPVAPYQPLIHASDLLRIAMEVGFPCVLKTATGGYDGKGQWLLRSRDDAVQTAKTLTGGPWVVEAFVPFQREMSVIAARSVTGEVGTYPAVENVHRNHILHLTRAPAPVADSILREAEQLAQNVATALDVVGLVAVEMFQLVDGRLWINELAPRPHNSGHWTIDACATSQFEQHVRAVCGLPLGSFQPLSPAVMVNILGEHLPEVTKAIPHLPSSAKLHLYGKKESRPGRKMGHITVVEASLEQAETVVDELGIWPSESSESMKSTGS</sequence>
<dbReference type="AlphaFoldDB" id="A0A2T4Z6D3"/>